<dbReference type="GO" id="GO:0005789">
    <property type="term" value="C:endoplasmic reticulum membrane"/>
    <property type="evidence" value="ECO:0007669"/>
    <property type="project" value="UniProtKB-SubCell"/>
</dbReference>
<evidence type="ECO:0000256" key="4">
    <source>
        <dbReference type="ARBA" id="ARBA00008334"/>
    </source>
</evidence>
<dbReference type="Gene3D" id="2.30.30.380">
    <property type="entry name" value="Zn-finger domain of Sec23/24"/>
    <property type="match status" value="1"/>
</dbReference>
<dbReference type="Gene3D" id="1.20.120.730">
    <property type="entry name" value="Sec23/Sec24 helical domain"/>
    <property type="match status" value="1"/>
</dbReference>
<comment type="caution">
    <text evidence="17">The sequence shown here is derived from an EMBL/GenBank/DDBJ whole genome shotgun (WGS) entry which is preliminary data.</text>
</comment>
<dbReference type="SUPFAM" id="SSF81811">
    <property type="entry name" value="Helical domain of Sec23/24"/>
    <property type="match status" value="1"/>
</dbReference>
<comment type="subcellular location">
    <subcellularLocation>
        <location evidence="2">Cytoplasm</location>
    </subcellularLocation>
    <subcellularLocation>
        <location evidence="3">Endoplasmic reticulum membrane</location>
    </subcellularLocation>
    <subcellularLocation>
        <location evidence="1">Golgi apparatus membrane</location>
    </subcellularLocation>
</comment>
<protein>
    <submittedName>
        <fullName evidence="17">Protein transport protein SEC24-2</fullName>
    </submittedName>
</protein>
<sequence>MSHRKRVYPQQQLNAYQQSAPQAFQPPVSPVGNMAPQGQMDQVIQGVGNLNMGTAIPVAGQQFPMGGVPQNAGYAPQNAGYAPQNAGYAPQNAAYTPQYQQPVQQQAPMAQQQPMGQSLKPMNQLYPIDLLTELPPPIGDLNLPPPPLMVPAEKFAFPQAVETANNCSTYIRSTLNAVPKSNGLLKKSKLPLAISVKPYGKLNDDEEDIPLSSDGHLIRCKRCRAYLNPFVTLIQDGRRWRCNLCNLANDFPHTEGDSFLRNLHNRPEMMSSVVDHIAPSQYSVRAPPPAVYCFLLDCSANAVKNGLLSTACRTIFDCLDSLPNRDGRTKISIMCVDNAIHYFQIPEDPVEEVSESADGVSAEPPAQFPLKMLDIGDLDEPFTPTPTGLLINLKSCRKNLEHLFAQIPEIFQFNMSSKFALAPGLKAAKSLIRSIGGKIIIVSATLPNLGEGELKPRNEKQVADTKKEASALLSPQSSFYKSFTIDCNKSQVTIDLFLASDSYSDVATQSNLPRYTAGQTHFYPGWSATNVNDVIKFSKEFSKHITMDLCMEGVIRGRGSSGLKFNTFYGHFFNRSSDLCAFPTVPRDQGYVFEYTIDESISKEYCYIQIGALLSSNNAQRRIRVITIALPTTDNIGQVYASVDQLATTDYFTAKAVSMVNSGTSFEETREFFDKSVQDILAVYKAENVVSNTAGGAPLRLCANMRMFPLLMHSLTKNLAFRTGLVPSDHRASALNTLESLPLKNLIKNIYPSVYSLHDMPDEAGLPDETTGEIVLPDTINATMSVLEKYGLYLVDTNSELFLWVGGEAVNELMLDVFGVEDVVMLPIGKQELPYLENSEFNLRIHNILAKVRESDDVVTYKSLYIVRGPSVAEPVGHPSARELSSLRLWFGSFLVEDKIMKSLSYREYLQDLKNKISK</sequence>
<dbReference type="FunCoup" id="A0A1E5RNI4">
    <property type="interactions" value="836"/>
</dbReference>
<feature type="domain" description="Sec23/Sec24 helical" evidence="15">
    <location>
        <begin position="644"/>
        <end position="747"/>
    </location>
</feature>
<dbReference type="PANTHER" id="PTHR13803">
    <property type="entry name" value="SEC24-RELATED PROTEIN"/>
    <property type="match status" value="1"/>
</dbReference>
<gene>
    <name evidence="17" type="ORF">AWRI3579_g828</name>
</gene>
<evidence type="ECO:0000256" key="11">
    <source>
        <dbReference type="ARBA" id="ARBA00023136"/>
    </source>
</evidence>
<dbReference type="AlphaFoldDB" id="A0A1E5RNI4"/>
<dbReference type="InterPro" id="IPR036465">
    <property type="entry name" value="vWFA_dom_sf"/>
</dbReference>
<dbReference type="InParanoid" id="A0A1E5RNI4"/>
<dbReference type="EMBL" id="LPNM01000005">
    <property type="protein sequence ID" value="OEJ88449.1"/>
    <property type="molecule type" value="Genomic_DNA"/>
</dbReference>
<evidence type="ECO:0000313" key="17">
    <source>
        <dbReference type="EMBL" id="OEJ88449.1"/>
    </source>
</evidence>
<dbReference type="OrthoDB" id="49016at2759"/>
<dbReference type="Proteomes" id="UP000095728">
    <property type="component" value="Unassembled WGS sequence"/>
</dbReference>
<evidence type="ECO:0000259" key="12">
    <source>
        <dbReference type="Pfam" id="PF00626"/>
    </source>
</evidence>
<evidence type="ECO:0000259" key="13">
    <source>
        <dbReference type="Pfam" id="PF04810"/>
    </source>
</evidence>
<evidence type="ECO:0000256" key="7">
    <source>
        <dbReference type="ARBA" id="ARBA00022824"/>
    </source>
</evidence>
<dbReference type="Pfam" id="PF00626">
    <property type="entry name" value="Gelsolin"/>
    <property type="match status" value="1"/>
</dbReference>
<evidence type="ECO:0000259" key="16">
    <source>
        <dbReference type="Pfam" id="PF08033"/>
    </source>
</evidence>
<dbReference type="InterPro" id="IPR006900">
    <property type="entry name" value="Sec23/24_helical_dom"/>
</dbReference>
<name>A0A1E5RNI4_9ASCO</name>
<feature type="domain" description="Gelsolin-like" evidence="12">
    <location>
        <begin position="774"/>
        <end position="848"/>
    </location>
</feature>
<dbReference type="InterPro" id="IPR006895">
    <property type="entry name" value="Znf_Sec23_Sec24"/>
</dbReference>
<dbReference type="InterPro" id="IPR012990">
    <property type="entry name" value="Beta-sandwich_Sec23_24"/>
</dbReference>
<dbReference type="SUPFAM" id="SSF81995">
    <property type="entry name" value="beta-sandwich domain of Sec23/24"/>
    <property type="match status" value="1"/>
</dbReference>
<accession>A0A1E5RNI4</accession>
<dbReference type="Pfam" id="PF08033">
    <property type="entry name" value="Sec23_BS"/>
    <property type="match status" value="1"/>
</dbReference>
<dbReference type="STRING" id="56408.A0A1E5RNI4"/>
<keyword evidence="8" id="KW-0931">ER-Golgi transport</keyword>
<dbReference type="GO" id="GO:0000149">
    <property type="term" value="F:SNARE binding"/>
    <property type="evidence" value="ECO:0007669"/>
    <property type="project" value="TreeGrafter"/>
</dbReference>
<dbReference type="PANTHER" id="PTHR13803:SF39">
    <property type="entry name" value="SECRETORY 24AB, ISOFORM A"/>
    <property type="match status" value="1"/>
</dbReference>
<dbReference type="InterPro" id="IPR036175">
    <property type="entry name" value="Sec23/24_helical_dom_sf"/>
</dbReference>
<keyword evidence="11" id="KW-0472">Membrane</keyword>
<dbReference type="InterPro" id="IPR029006">
    <property type="entry name" value="ADF-H/Gelsolin-like_dom_sf"/>
</dbReference>
<dbReference type="GO" id="GO:0030127">
    <property type="term" value="C:COPII vesicle coat"/>
    <property type="evidence" value="ECO:0007669"/>
    <property type="project" value="InterPro"/>
</dbReference>
<evidence type="ECO:0000256" key="8">
    <source>
        <dbReference type="ARBA" id="ARBA00022892"/>
    </source>
</evidence>
<dbReference type="InterPro" id="IPR036180">
    <property type="entry name" value="Gelsolin-like_dom_sf"/>
</dbReference>
<evidence type="ECO:0000259" key="14">
    <source>
        <dbReference type="Pfam" id="PF04811"/>
    </source>
</evidence>
<feature type="domain" description="Sec23/Sec24 beta-sandwich" evidence="16">
    <location>
        <begin position="551"/>
        <end position="633"/>
    </location>
</feature>
<reference evidence="18" key="1">
    <citation type="journal article" date="2016" name="Genome Announc.">
        <title>Genome sequences of three species of Hanseniaspora isolated from spontaneous wine fermentations.</title>
        <authorList>
            <person name="Sternes P.R."/>
            <person name="Lee D."/>
            <person name="Kutyna D.R."/>
            <person name="Borneman A.R."/>
        </authorList>
    </citation>
    <scope>NUCLEOTIDE SEQUENCE [LARGE SCALE GENOMIC DNA]</scope>
    <source>
        <strain evidence="18">AWRI3579</strain>
    </source>
</reference>
<keyword evidence="7" id="KW-0256">Endoplasmic reticulum</keyword>
<dbReference type="Pfam" id="PF04810">
    <property type="entry name" value="zf-Sec23_Sec24"/>
    <property type="match status" value="1"/>
</dbReference>
<keyword evidence="10" id="KW-0333">Golgi apparatus</keyword>
<dbReference type="SUPFAM" id="SSF82919">
    <property type="entry name" value="Zn-finger domain of Sec23/24"/>
    <property type="match status" value="1"/>
</dbReference>
<dbReference type="Pfam" id="PF04811">
    <property type="entry name" value="Sec23_trunk"/>
    <property type="match status" value="1"/>
</dbReference>
<dbReference type="GO" id="GO:0006886">
    <property type="term" value="P:intracellular protein transport"/>
    <property type="evidence" value="ECO:0007669"/>
    <property type="project" value="InterPro"/>
</dbReference>
<dbReference type="FunFam" id="3.40.20.10:FF:000049">
    <property type="entry name" value="Vesicle coat component"/>
    <property type="match status" value="1"/>
</dbReference>
<keyword evidence="18" id="KW-1185">Reference proteome</keyword>
<feature type="domain" description="Sec23/Sec24 trunk" evidence="14">
    <location>
        <begin position="287"/>
        <end position="545"/>
    </location>
</feature>
<dbReference type="InterPro" id="IPR036174">
    <property type="entry name" value="Znf_Sec23_Sec24_sf"/>
</dbReference>
<evidence type="ECO:0000256" key="9">
    <source>
        <dbReference type="ARBA" id="ARBA00022927"/>
    </source>
</evidence>
<evidence type="ECO:0000259" key="15">
    <source>
        <dbReference type="Pfam" id="PF04815"/>
    </source>
</evidence>
<keyword evidence="6" id="KW-0963">Cytoplasm</keyword>
<dbReference type="InterPro" id="IPR050550">
    <property type="entry name" value="SEC23_SEC24_subfamily"/>
</dbReference>
<dbReference type="GO" id="GO:0090110">
    <property type="term" value="P:COPII-coated vesicle cargo loading"/>
    <property type="evidence" value="ECO:0007669"/>
    <property type="project" value="TreeGrafter"/>
</dbReference>
<evidence type="ECO:0000256" key="10">
    <source>
        <dbReference type="ARBA" id="ARBA00023034"/>
    </source>
</evidence>
<evidence type="ECO:0000256" key="5">
    <source>
        <dbReference type="ARBA" id="ARBA00022448"/>
    </source>
</evidence>
<dbReference type="Gene3D" id="3.40.50.410">
    <property type="entry name" value="von Willebrand factor, type A domain"/>
    <property type="match status" value="1"/>
</dbReference>
<dbReference type="Gene3D" id="2.60.40.1670">
    <property type="entry name" value="beta-sandwich domain of Sec23/24"/>
    <property type="match status" value="1"/>
</dbReference>
<dbReference type="InterPro" id="IPR006896">
    <property type="entry name" value="Sec23/24_trunk_dom"/>
</dbReference>
<evidence type="ECO:0000256" key="3">
    <source>
        <dbReference type="ARBA" id="ARBA00004586"/>
    </source>
</evidence>
<dbReference type="GO" id="GO:0008270">
    <property type="term" value="F:zinc ion binding"/>
    <property type="evidence" value="ECO:0007669"/>
    <property type="project" value="InterPro"/>
</dbReference>
<evidence type="ECO:0000256" key="1">
    <source>
        <dbReference type="ARBA" id="ARBA00004394"/>
    </source>
</evidence>
<dbReference type="InterPro" id="IPR007123">
    <property type="entry name" value="Gelsolin-like_dom"/>
</dbReference>
<proteinExistence type="inferred from homology"/>
<dbReference type="Pfam" id="PF04815">
    <property type="entry name" value="Sec23_helical"/>
    <property type="match status" value="1"/>
</dbReference>
<evidence type="ECO:0000256" key="2">
    <source>
        <dbReference type="ARBA" id="ARBA00004496"/>
    </source>
</evidence>
<dbReference type="GO" id="GO:0000139">
    <property type="term" value="C:Golgi membrane"/>
    <property type="evidence" value="ECO:0007669"/>
    <property type="project" value="UniProtKB-SubCell"/>
</dbReference>
<keyword evidence="5" id="KW-0813">Transport</keyword>
<keyword evidence="9" id="KW-0653">Protein transport</keyword>
<feature type="domain" description="Zinc finger Sec23/Sec24-type" evidence="13">
    <location>
        <begin position="218"/>
        <end position="253"/>
    </location>
</feature>
<comment type="similarity">
    <text evidence="4">Belongs to the SEC23/SEC24 family. SEC24 subfamily.</text>
</comment>
<evidence type="ECO:0000313" key="18">
    <source>
        <dbReference type="Proteomes" id="UP000095728"/>
    </source>
</evidence>
<evidence type="ECO:0000256" key="6">
    <source>
        <dbReference type="ARBA" id="ARBA00022490"/>
    </source>
</evidence>
<dbReference type="SUPFAM" id="SSF53300">
    <property type="entry name" value="vWA-like"/>
    <property type="match status" value="1"/>
</dbReference>
<dbReference type="SUPFAM" id="SSF82754">
    <property type="entry name" value="C-terminal, gelsolin-like domain of Sec23/24"/>
    <property type="match status" value="1"/>
</dbReference>
<dbReference type="GO" id="GO:0070971">
    <property type="term" value="C:endoplasmic reticulum exit site"/>
    <property type="evidence" value="ECO:0007669"/>
    <property type="project" value="TreeGrafter"/>
</dbReference>
<dbReference type="CDD" id="cd01479">
    <property type="entry name" value="Sec24-like"/>
    <property type="match status" value="1"/>
</dbReference>
<organism evidence="17 18">
    <name type="scientific">Hanseniaspora osmophila</name>
    <dbReference type="NCBI Taxonomy" id="56408"/>
    <lineage>
        <taxon>Eukaryota</taxon>
        <taxon>Fungi</taxon>
        <taxon>Dikarya</taxon>
        <taxon>Ascomycota</taxon>
        <taxon>Saccharomycotina</taxon>
        <taxon>Saccharomycetes</taxon>
        <taxon>Saccharomycodales</taxon>
        <taxon>Saccharomycodaceae</taxon>
        <taxon>Hanseniaspora</taxon>
    </lineage>
</organism>
<dbReference type="Gene3D" id="3.40.20.10">
    <property type="entry name" value="Severin"/>
    <property type="match status" value="1"/>
</dbReference>
<dbReference type="InterPro" id="IPR041742">
    <property type="entry name" value="Sec24-like_trunk_dom"/>
</dbReference>